<evidence type="ECO:0000313" key="4">
    <source>
        <dbReference type="Proteomes" id="UP001204621"/>
    </source>
</evidence>
<dbReference type="CDD" id="cd12108">
    <property type="entry name" value="Hr-like"/>
    <property type="match status" value="1"/>
</dbReference>
<evidence type="ECO:0000313" key="3">
    <source>
        <dbReference type="EMBL" id="MCS0659074.1"/>
    </source>
</evidence>
<evidence type="ECO:0000256" key="1">
    <source>
        <dbReference type="SAM" id="SignalP"/>
    </source>
</evidence>
<comment type="caution">
    <text evidence="3">The sequence shown here is derived from an EMBL/GenBank/DDBJ whole genome shotgun (WGS) entry which is preliminary data.</text>
</comment>
<reference evidence="3 4" key="1">
    <citation type="submission" date="2022-08" db="EMBL/GenBank/DDBJ databases">
        <title>Reclassification of Massilia species as members of the genera Telluria, Duganella, Pseudoduganella, Mokoshia gen. nov. and Zemynaea gen. nov. using orthogonal and non-orthogonal genome-based approaches.</title>
        <authorList>
            <person name="Bowman J.P."/>
        </authorList>
    </citation>
    <scope>NUCLEOTIDE SEQUENCE [LARGE SCALE GENOMIC DNA]</scope>
    <source>
        <strain evidence="3 4">JCM 31606</strain>
    </source>
</reference>
<dbReference type="PANTHER" id="PTHR39966:SF1">
    <property type="entry name" value="HEMERYTHRIN-LIKE DOMAIN-CONTAINING PROTEIN"/>
    <property type="match status" value="1"/>
</dbReference>
<dbReference type="PANTHER" id="PTHR39966">
    <property type="entry name" value="BLL2471 PROTEIN-RELATED"/>
    <property type="match status" value="1"/>
</dbReference>
<keyword evidence="4" id="KW-1185">Reference proteome</keyword>
<accession>A0ABT2CYY8</accession>
<feature type="domain" description="Hemerythrin-like" evidence="2">
    <location>
        <begin position="33"/>
        <end position="169"/>
    </location>
</feature>
<organism evidence="3 4">
    <name type="scientific">Massilia terrae</name>
    <dbReference type="NCBI Taxonomy" id="1811224"/>
    <lineage>
        <taxon>Bacteria</taxon>
        <taxon>Pseudomonadati</taxon>
        <taxon>Pseudomonadota</taxon>
        <taxon>Betaproteobacteria</taxon>
        <taxon>Burkholderiales</taxon>
        <taxon>Oxalobacteraceae</taxon>
        <taxon>Telluria group</taxon>
        <taxon>Massilia</taxon>
    </lineage>
</organism>
<dbReference type="EMBL" id="JANUGU010000004">
    <property type="protein sequence ID" value="MCS0659074.1"/>
    <property type="molecule type" value="Genomic_DNA"/>
</dbReference>
<sequence>MPKRRTILLAGSAALALAPARVWPAEGGKQVTANEDLMREHGVLRRALMVYTVAAERLNEIGHADLHPELLARTARLFRSFGEDYHERKLEEQHIFPAVRKIAGKVADYPDILQQQHERGRELTDYVLQVTRGGNIASINMDPLAQALQEFVSMYRIHAALEDTEVFPAWKESLSPRAYAEMGERFEQIERQAFGKDGFDEALKQITAIEQQFGMPTLSGVTMPAPPKPGA</sequence>
<proteinExistence type="predicted"/>
<evidence type="ECO:0000259" key="2">
    <source>
        <dbReference type="Pfam" id="PF01814"/>
    </source>
</evidence>
<keyword evidence="1" id="KW-0732">Signal</keyword>
<feature type="chain" id="PRO_5047529672" evidence="1">
    <location>
        <begin position="25"/>
        <end position="231"/>
    </location>
</feature>
<gene>
    <name evidence="3" type="ORF">NX778_13475</name>
</gene>
<dbReference type="InterPro" id="IPR012312">
    <property type="entry name" value="Hemerythrin-like"/>
</dbReference>
<name>A0ABT2CYY8_9BURK</name>
<protein>
    <submittedName>
        <fullName evidence="3">Hemerythrin domain-containing protein</fullName>
    </submittedName>
</protein>
<dbReference type="Pfam" id="PF01814">
    <property type="entry name" value="Hemerythrin"/>
    <property type="match status" value="1"/>
</dbReference>
<feature type="signal peptide" evidence="1">
    <location>
        <begin position="1"/>
        <end position="24"/>
    </location>
</feature>
<dbReference type="Gene3D" id="1.20.120.520">
    <property type="entry name" value="nmb1532 protein domain like"/>
    <property type="match status" value="1"/>
</dbReference>
<dbReference type="Proteomes" id="UP001204621">
    <property type="component" value="Unassembled WGS sequence"/>
</dbReference>
<dbReference type="RefSeq" id="WP_258812264.1">
    <property type="nucleotide sequence ID" value="NZ_JANUGU010000004.1"/>
</dbReference>